<dbReference type="SMART" id="SM00089">
    <property type="entry name" value="PKD"/>
    <property type="match status" value="1"/>
</dbReference>
<dbReference type="GO" id="GO:0042973">
    <property type="term" value="F:glucan endo-1,3-beta-D-glucosidase activity"/>
    <property type="evidence" value="ECO:0007669"/>
    <property type="project" value="UniProtKB-EC"/>
</dbReference>
<dbReference type="InterPro" id="IPR022409">
    <property type="entry name" value="PKD/Chitinase_dom"/>
</dbReference>
<feature type="compositionally biased region" description="Low complexity" evidence="9">
    <location>
        <begin position="1552"/>
        <end position="1574"/>
    </location>
</feature>
<keyword evidence="6" id="KW-0326">Glycosidase</keyword>
<keyword evidence="10" id="KW-1133">Transmembrane helix</keyword>
<evidence type="ECO:0000256" key="2">
    <source>
        <dbReference type="ARBA" id="ARBA00010730"/>
    </source>
</evidence>
<dbReference type="NCBIfam" id="TIGR04213">
    <property type="entry name" value="PGF_pre_PGF"/>
    <property type="match status" value="1"/>
</dbReference>
<dbReference type="Pfam" id="PF18911">
    <property type="entry name" value="PKD_4"/>
    <property type="match status" value="1"/>
</dbReference>
<feature type="compositionally biased region" description="Low complexity" evidence="9">
    <location>
        <begin position="1392"/>
        <end position="1411"/>
    </location>
</feature>
<dbReference type="GO" id="GO:0052861">
    <property type="term" value="F:endo-1,3(4)-beta-glucanase activity"/>
    <property type="evidence" value="ECO:0007669"/>
    <property type="project" value="InterPro"/>
</dbReference>
<dbReference type="PANTHER" id="PTHR31983:SF0">
    <property type="entry name" value="GLUCAN ENDO-1,3-BETA-D-GLUCOSIDASE 2"/>
    <property type="match status" value="1"/>
</dbReference>
<evidence type="ECO:0000313" key="12">
    <source>
        <dbReference type="EMBL" id="EJG07214.1"/>
    </source>
</evidence>
<dbReference type="HOGENOM" id="CLU_243697_0_0_2"/>
<keyword evidence="8" id="KW-0624">Polysaccharide degradation</keyword>
<dbReference type="Gene3D" id="2.60.40.10">
    <property type="entry name" value="Immunoglobulins"/>
    <property type="match status" value="1"/>
</dbReference>
<dbReference type="STRING" id="28892.Metli_1258"/>
<dbReference type="Gene3D" id="2.120.10.70">
    <property type="entry name" value="Fucose-specific lectin"/>
    <property type="match status" value="1"/>
</dbReference>
<dbReference type="EC" id="3.2.1.39" evidence="3"/>
<protein>
    <recommendedName>
        <fullName evidence="3">glucan endo-1,3-beta-D-glucosidase</fullName>
        <ecNumber evidence="3">3.2.1.39</ecNumber>
    </recommendedName>
</protein>
<accession>J0S9C3</accession>
<dbReference type="GO" id="GO:0000272">
    <property type="term" value="P:polysaccharide catabolic process"/>
    <property type="evidence" value="ECO:0007669"/>
    <property type="project" value="UniProtKB-KW"/>
</dbReference>
<feature type="region of interest" description="Disordered" evidence="9">
    <location>
        <begin position="1386"/>
        <end position="1411"/>
    </location>
</feature>
<comment type="catalytic activity">
    <reaction evidence="1">
        <text>Hydrolysis of (1-&gt;3)-beta-D-glucosidic linkages in (1-&gt;3)-beta-D-glucans.</text>
        <dbReference type="EC" id="3.2.1.39"/>
    </reaction>
</comment>
<gene>
    <name evidence="12" type="ORF">Metli_1258</name>
</gene>
<dbReference type="InterPro" id="IPR035986">
    <property type="entry name" value="PKD_dom_sf"/>
</dbReference>
<dbReference type="CDD" id="cd00146">
    <property type="entry name" value="PKD"/>
    <property type="match status" value="1"/>
</dbReference>
<feature type="transmembrane region" description="Helical" evidence="10">
    <location>
        <begin position="1588"/>
        <end position="1609"/>
    </location>
</feature>
<keyword evidence="5" id="KW-0119">Carbohydrate metabolism</keyword>
<dbReference type="InterPro" id="IPR026453">
    <property type="entry name" value="PGF_pre_PGF"/>
</dbReference>
<evidence type="ECO:0000256" key="9">
    <source>
        <dbReference type="SAM" id="MobiDB-lite"/>
    </source>
</evidence>
<dbReference type="PROSITE" id="PS52008">
    <property type="entry name" value="GH81"/>
    <property type="match status" value="1"/>
</dbReference>
<evidence type="ECO:0000256" key="8">
    <source>
        <dbReference type="ARBA" id="ARBA00023326"/>
    </source>
</evidence>
<dbReference type="SUPFAM" id="SSF89372">
    <property type="entry name" value="Fucose-specific lectin"/>
    <property type="match status" value="1"/>
</dbReference>
<evidence type="ECO:0000256" key="5">
    <source>
        <dbReference type="ARBA" id="ARBA00023277"/>
    </source>
</evidence>
<evidence type="ECO:0000259" key="11">
    <source>
        <dbReference type="PROSITE" id="PS50093"/>
    </source>
</evidence>
<proteinExistence type="inferred from homology"/>
<dbReference type="EMBL" id="CM001555">
    <property type="protein sequence ID" value="EJG07214.1"/>
    <property type="molecule type" value="Genomic_DNA"/>
</dbReference>
<organism evidence="12 13">
    <name type="scientific">Methanofollis liminatans DSM 4140</name>
    <dbReference type="NCBI Taxonomy" id="28892"/>
    <lineage>
        <taxon>Archaea</taxon>
        <taxon>Methanobacteriati</taxon>
        <taxon>Methanobacteriota</taxon>
        <taxon>Stenosarchaea group</taxon>
        <taxon>Methanomicrobia</taxon>
        <taxon>Methanomicrobiales</taxon>
        <taxon>Methanomicrobiaceae</taxon>
        <taxon>Methanofollis</taxon>
    </lineage>
</organism>
<evidence type="ECO:0000256" key="7">
    <source>
        <dbReference type="ARBA" id="ARBA00023316"/>
    </source>
</evidence>
<dbReference type="PROSITE" id="PS50093">
    <property type="entry name" value="PKD"/>
    <property type="match status" value="1"/>
</dbReference>
<dbReference type="GO" id="GO:0071555">
    <property type="term" value="P:cell wall organization"/>
    <property type="evidence" value="ECO:0007669"/>
    <property type="project" value="UniProtKB-KW"/>
</dbReference>
<evidence type="ECO:0000256" key="6">
    <source>
        <dbReference type="ARBA" id="ARBA00023295"/>
    </source>
</evidence>
<evidence type="ECO:0000256" key="10">
    <source>
        <dbReference type="SAM" id="Phobius"/>
    </source>
</evidence>
<dbReference type="SUPFAM" id="SSF49299">
    <property type="entry name" value="PKD domain"/>
    <property type="match status" value="1"/>
</dbReference>
<evidence type="ECO:0000256" key="1">
    <source>
        <dbReference type="ARBA" id="ARBA00000382"/>
    </source>
</evidence>
<evidence type="ECO:0000256" key="4">
    <source>
        <dbReference type="ARBA" id="ARBA00022801"/>
    </source>
</evidence>
<reference evidence="12 13" key="1">
    <citation type="submission" date="2011-08" db="EMBL/GenBank/DDBJ databases">
        <title>The complete genome of Methanofollis liminatans DSM 4140.</title>
        <authorList>
            <consortium name="US DOE Joint Genome Institute (JGI-PGF)"/>
            <person name="Lucas S."/>
            <person name="Han J."/>
            <person name="Lapidus A."/>
            <person name="Bruce D."/>
            <person name="Goodwin L."/>
            <person name="Pitluck S."/>
            <person name="Peters L."/>
            <person name="Kyrpides N."/>
            <person name="Mavromatis K."/>
            <person name="Ivanova N."/>
            <person name="Mikhailova N."/>
            <person name="Lu M."/>
            <person name="Detter J.C."/>
            <person name="Tapia R."/>
            <person name="Han C."/>
            <person name="Land M."/>
            <person name="Hauser L."/>
            <person name="Markowitz V."/>
            <person name="Cheng J.-F."/>
            <person name="Hugenholtz P."/>
            <person name="Woyke T."/>
            <person name="Wu D."/>
            <person name="Spring S."/>
            <person name="Schuler E."/>
            <person name="Brambilla E."/>
            <person name="Klenk H.-P."/>
            <person name="Eisen J.A."/>
        </authorList>
    </citation>
    <scope>NUCLEOTIDE SEQUENCE [LARGE SCALE GENOMIC DNA]</scope>
    <source>
        <strain evidence="12 13">DSM 4140</strain>
    </source>
</reference>
<feature type="region of interest" description="Disordered" evidence="9">
    <location>
        <begin position="1552"/>
        <end position="1575"/>
    </location>
</feature>
<keyword evidence="13" id="KW-1185">Reference proteome</keyword>
<keyword evidence="10" id="KW-0472">Membrane</keyword>
<keyword evidence="4 12" id="KW-0378">Hydrolase</keyword>
<name>J0S9C3_9EURY</name>
<dbReference type="InterPro" id="IPR005200">
    <property type="entry name" value="Endo-beta-glucanase"/>
</dbReference>
<sequence length="1616" mass="175397">MIYTISRTNTALLIVLVLLILTQAAAAATIQEHPVYTNTTLPGSSPEPAGSGALSATATSTLEAPYKSNSWLSPILWADNQARIYLGGGLDTGTPSIVYQRPVYPLPWSLWYNLDPYTNWDNIDAPLSTPTGTTGFFVRQAAITVHQDARLYSPDGKPDTSTLFMSALDCIHSKEGIKVDPGFNASHIRVNRMGDYDAELLLLASDDAACPAAIPANASLRIVTVRGSLFIHFAASGIPQTNFTIWSASELNHTAGVLQVKGQNVSYEIFTGAMPITPPLGKSDVTSTNQTYILFFPEGQSAYHQAENGTETRTEIELTFVAPVQENYFVLATVPDASFTDEATLAVLAEAAFCYPTETTVSYTYGASTSSVTATYSMTSADVLGLGDPRPVQGLLPIHYGDFFDLGSVLGGTPVWVQNSTGTDMAFETIKGTMKYLRQSSYSCTYHYPGILPSMPSLDTHDTEGIDNLTRWLDVFEMQNGPQDPAYTAFNDGKGTDTYTGVKTLGRNARFALAAESVGNTTLAAAVASTTKSGGIELFFRENPTNTQVNTSTGVAPYYALYNASIGTVLLYPASPVKTYFPSDTTDKPYDGYGTVTRLNDHHYTYGYIVNAAALLAMDNETWMNEYKDVINQIVFDVAYSKEIPSDNAFPEMRYWDAYDGHCAAGGLTSPDFLTGNNDESISEEINFWAGVILWGTASDQPKMTQIGIERYSIAVYANWAYWRDYFGTYQRLFDAVEGPGFDPRWVSMQYTAQVYDAQIKQSTFFGPHPTDISYITVAPVTPASFYHAMDKQSIVTYLQDYEEYLKKYDLDPLNPEGTKRFGDGTTENQWYGRLAYYSELACWYAMANPDAALTTYFDVTPEWKENEYHIIPCIKLTHGGNSGATTYQFIRYLQVHGTPDPLEVYATNTPYFMTFEKGDERTYVAYNPTDAPLDIAFNDGTVLEDVPSHSMRTCPTGMPGPLAAHFRANVTMGNAPLAVGFTDTSGGALTGWAWSIDGAAPFSTDQNAHYTFATPGIYNVTLTVENKSGASSSFSASIYIKQQGTLTANFTVSTADQATGVGTYSSLALDSNCSAHISYYDRTNETVKYAWNDGAWHNESVYGSNGWFSLALDGNNTPHIAYGNAAGTSLNYATKQGDGWSDMVITPVASAYPSLAISENHGPCVAYQSVPLKIPRFSWYPPGQSGADWPTVQPEDINAKIGGDYVSLAINPEQQVHIAYYHHNTTTLRHAEMPGWGAPEKWATEEVTSATVGWTSIAFDAGGHAAIAFYDADNKRLMYAVNDSSWTTEVVDAAGDVGEYCSLAFNTMVGSDHAPGISYYDATNRSLKYAWKDGDTWYSVTVDTGNVGEYSSLAIDTDGYAHISYYDAGNETLKYAVQKPADDDEAILTRPSPGSDSGSDGSGSVSSAGSASSLKAGQSAVIPIRGGSINSLTVTVGSDVQNLQVIVTPSGSLPSSIPLPGSVVYEFQEVTPYGVNDSNIEKVTYTFKVSKIWLEEHGYDTGDVVLWRYNGTAWEQLPTTYVAEDGDYYIFTAESPGFSWYAIGIEKEATPETPVPTTAPEAASAAVQPSPVQTTPSVLPAEPASEFPMVAAGVAILVLAALACVLIYRRRGKDE</sequence>
<feature type="domain" description="PKD" evidence="11">
    <location>
        <begin position="963"/>
        <end position="1041"/>
    </location>
</feature>
<evidence type="ECO:0000256" key="3">
    <source>
        <dbReference type="ARBA" id="ARBA00012780"/>
    </source>
</evidence>
<dbReference type="PANTHER" id="PTHR31983">
    <property type="entry name" value="ENDO-1,3(4)-BETA-GLUCANASE 1"/>
    <property type="match status" value="1"/>
</dbReference>
<evidence type="ECO:0000313" key="13">
    <source>
        <dbReference type="Proteomes" id="UP000005095"/>
    </source>
</evidence>
<keyword evidence="7" id="KW-0961">Cell wall biogenesis/degradation</keyword>
<comment type="similarity">
    <text evidence="2">Belongs to the glycosyl hydrolase 81 family.</text>
</comment>
<dbReference type="InterPro" id="IPR040720">
    <property type="entry name" value="GH81_C"/>
</dbReference>
<dbReference type="Proteomes" id="UP000005095">
    <property type="component" value="Chromosome"/>
</dbReference>
<dbReference type="Pfam" id="PF17652">
    <property type="entry name" value="Glyco_hydro81C"/>
    <property type="match status" value="1"/>
</dbReference>
<keyword evidence="10" id="KW-0812">Transmembrane</keyword>
<dbReference type="InterPro" id="IPR013783">
    <property type="entry name" value="Ig-like_fold"/>
</dbReference>
<dbReference type="InterPro" id="IPR000601">
    <property type="entry name" value="PKD_dom"/>
</dbReference>